<dbReference type="PROSITE" id="PS00136">
    <property type="entry name" value="SUBTILASE_ASP"/>
    <property type="match status" value="1"/>
</dbReference>
<evidence type="ECO:0000256" key="4">
    <source>
        <dbReference type="ARBA" id="ARBA00022825"/>
    </source>
</evidence>
<dbReference type="Gene3D" id="3.40.50.200">
    <property type="entry name" value="Peptidase S8/S53 domain"/>
    <property type="match status" value="1"/>
</dbReference>
<keyword evidence="2 5" id="KW-0645">Protease</keyword>
<feature type="active site" description="Charge relay system" evidence="5">
    <location>
        <position position="317"/>
    </location>
</feature>
<evidence type="ECO:0000256" key="3">
    <source>
        <dbReference type="ARBA" id="ARBA00022801"/>
    </source>
</evidence>
<dbReference type="InterPro" id="IPR023827">
    <property type="entry name" value="Peptidase_S8_Asp-AS"/>
</dbReference>
<proteinExistence type="inferred from homology"/>
<dbReference type="PROSITE" id="PS51892">
    <property type="entry name" value="SUBTILASE"/>
    <property type="match status" value="1"/>
</dbReference>
<dbReference type="PANTHER" id="PTHR43806:SF11">
    <property type="entry name" value="CEREVISIN-RELATED"/>
    <property type="match status" value="1"/>
</dbReference>
<dbReference type="Proteomes" id="UP000799324">
    <property type="component" value="Unassembled WGS sequence"/>
</dbReference>
<dbReference type="InterPro" id="IPR023828">
    <property type="entry name" value="Peptidase_S8_Ser-AS"/>
</dbReference>
<dbReference type="OrthoDB" id="206201at2759"/>
<dbReference type="InterPro" id="IPR000209">
    <property type="entry name" value="Peptidase_S8/S53_dom"/>
</dbReference>
<dbReference type="Pfam" id="PF00082">
    <property type="entry name" value="Peptidase_S8"/>
    <property type="match status" value="1"/>
</dbReference>
<evidence type="ECO:0000256" key="7">
    <source>
        <dbReference type="SAM" id="MobiDB-lite"/>
    </source>
</evidence>
<dbReference type="SUPFAM" id="SSF52743">
    <property type="entry name" value="Subtilisin-like"/>
    <property type="match status" value="1"/>
</dbReference>
<evidence type="ECO:0000259" key="8">
    <source>
        <dbReference type="Pfam" id="PF00082"/>
    </source>
</evidence>
<evidence type="ECO:0000256" key="1">
    <source>
        <dbReference type="ARBA" id="ARBA00011073"/>
    </source>
</evidence>
<dbReference type="InterPro" id="IPR015500">
    <property type="entry name" value="Peptidase_S8_subtilisin-rel"/>
</dbReference>
<protein>
    <submittedName>
        <fullName evidence="9">Subtilisin-like protein</fullName>
    </submittedName>
</protein>
<gene>
    <name evidence="9" type="ORF">K491DRAFT_722378</name>
</gene>
<comment type="similarity">
    <text evidence="1 5 6">Belongs to the peptidase S8 family.</text>
</comment>
<evidence type="ECO:0000256" key="5">
    <source>
        <dbReference type="PROSITE-ProRule" id="PRU01240"/>
    </source>
</evidence>
<dbReference type="CDD" id="cd00306">
    <property type="entry name" value="Peptidases_S8_S53"/>
    <property type="match status" value="1"/>
</dbReference>
<feature type="domain" description="Peptidase S8/S53" evidence="8">
    <location>
        <begin position="269"/>
        <end position="503"/>
    </location>
</feature>
<accession>A0A6A6SPX1</accession>
<feature type="active site" description="Charge relay system" evidence="5">
    <location>
        <position position="488"/>
    </location>
</feature>
<dbReference type="InterPro" id="IPR050131">
    <property type="entry name" value="Peptidase_S8_subtilisin-like"/>
</dbReference>
<dbReference type="AlphaFoldDB" id="A0A6A6SPX1"/>
<keyword evidence="3 5" id="KW-0378">Hydrolase</keyword>
<evidence type="ECO:0000256" key="2">
    <source>
        <dbReference type="ARBA" id="ARBA00022670"/>
    </source>
</evidence>
<keyword evidence="10" id="KW-1185">Reference proteome</keyword>
<dbReference type="PANTHER" id="PTHR43806">
    <property type="entry name" value="PEPTIDASE S8"/>
    <property type="match status" value="1"/>
</dbReference>
<feature type="active site" description="Charge relay system" evidence="5">
    <location>
        <position position="276"/>
    </location>
</feature>
<name>A0A6A6SPX1_9PLEO</name>
<dbReference type="InterPro" id="IPR036852">
    <property type="entry name" value="Peptidase_S8/S53_dom_sf"/>
</dbReference>
<dbReference type="EMBL" id="MU004528">
    <property type="protein sequence ID" value="KAF2648653.1"/>
    <property type="molecule type" value="Genomic_DNA"/>
</dbReference>
<evidence type="ECO:0000313" key="9">
    <source>
        <dbReference type="EMBL" id="KAF2648653.1"/>
    </source>
</evidence>
<dbReference type="PRINTS" id="PR00723">
    <property type="entry name" value="SUBTILISIN"/>
</dbReference>
<reference evidence="9" key="1">
    <citation type="journal article" date="2020" name="Stud. Mycol.">
        <title>101 Dothideomycetes genomes: a test case for predicting lifestyles and emergence of pathogens.</title>
        <authorList>
            <person name="Haridas S."/>
            <person name="Albert R."/>
            <person name="Binder M."/>
            <person name="Bloem J."/>
            <person name="Labutti K."/>
            <person name="Salamov A."/>
            <person name="Andreopoulos B."/>
            <person name="Baker S."/>
            <person name="Barry K."/>
            <person name="Bills G."/>
            <person name="Bluhm B."/>
            <person name="Cannon C."/>
            <person name="Castanera R."/>
            <person name="Culley D."/>
            <person name="Daum C."/>
            <person name="Ezra D."/>
            <person name="Gonzalez J."/>
            <person name="Henrissat B."/>
            <person name="Kuo A."/>
            <person name="Liang C."/>
            <person name="Lipzen A."/>
            <person name="Lutzoni F."/>
            <person name="Magnuson J."/>
            <person name="Mondo S."/>
            <person name="Nolan M."/>
            <person name="Ohm R."/>
            <person name="Pangilinan J."/>
            <person name="Park H.-J."/>
            <person name="Ramirez L."/>
            <person name="Alfaro M."/>
            <person name="Sun H."/>
            <person name="Tritt A."/>
            <person name="Yoshinaga Y."/>
            <person name="Zwiers L.-H."/>
            <person name="Turgeon B."/>
            <person name="Goodwin S."/>
            <person name="Spatafora J."/>
            <person name="Crous P."/>
            <person name="Grigoriev I."/>
        </authorList>
    </citation>
    <scope>NUCLEOTIDE SEQUENCE</scope>
    <source>
        <strain evidence="9">CBS 122681</strain>
    </source>
</reference>
<keyword evidence="4 5" id="KW-0720">Serine protease</keyword>
<dbReference type="GO" id="GO:0006508">
    <property type="term" value="P:proteolysis"/>
    <property type="evidence" value="ECO:0007669"/>
    <property type="project" value="UniProtKB-KW"/>
</dbReference>
<dbReference type="GO" id="GO:0004252">
    <property type="term" value="F:serine-type endopeptidase activity"/>
    <property type="evidence" value="ECO:0007669"/>
    <property type="project" value="UniProtKB-UniRule"/>
</dbReference>
<evidence type="ECO:0000256" key="6">
    <source>
        <dbReference type="RuleBase" id="RU003355"/>
    </source>
</evidence>
<organism evidence="9 10">
    <name type="scientific">Lophiostoma macrostomum CBS 122681</name>
    <dbReference type="NCBI Taxonomy" id="1314788"/>
    <lineage>
        <taxon>Eukaryota</taxon>
        <taxon>Fungi</taxon>
        <taxon>Dikarya</taxon>
        <taxon>Ascomycota</taxon>
        <taxon>Pezizomycotina</taxon>
        <taxon>Dothideomycetes</taxon>
        <taxon>Pleosporomycetidae</taxon>
        <taxon>Pleosporales</taxon>
        <taxon>Lophiostomataceae</taxon>
        <taxon>Lophiostoma</taxon>
    </lineage>
</organism>
<dbReference type="PROSITE" id="PS00138">
    <property type="entry name" value="SUBTILASE_SER"/>
    <property type="match status" value="1"/>
</dbReference>
<evidence type="ECO:0000313" key="10">
    <source>
        <dbReference type="Proteomes" id="UP000799324"/>
    </source>
</evidence>
<feature type="region of interest" description="Disordered" evidence="7">
    <location>
        <begin position="464"/>
        <end position="485"/>
    </location>
</feature>
<sequence>MALQQYANIQGYLSRIEKNAGCPALATAYDREGLTCELDLLGHAKVAKYGRQKIIALEFRVAAAKAKCFQAEEAEGLLTEIVKFIESRKGQWTSSMYGFDFKLETCRVYQRRCSNMRRKKSVVEQWPQTSTSATSRSKALKRWIHVLRKVLVKFKVERIVGTLRHSPKHQNIVDGYVWRSSRLNGIVIADLPTPYQEPESLKALRLKTSCMCRMKTSSSRNNQGQSETASGFLFDLETSSRTKPAIEWIALYDDFSKTLQKYSQDPDVEIKIAILDTGIDPNHPFVQKRWKPTSRNYRDFVNEASQSSKPPYDNHGHGTHCAGIILQFAPSAKLYIARVVDSRSAVKKDRELNEKVLNALKWAVDVCQANVVSMSFGLTLQDDSITRIIEQGSSRRITFLTAAANWGNRQSIPFPATEKGVVCVHAFDGDGNKASFTPSPLASIQNFRILGVGVYSTWPTNLKESADGTLPNEDKKHPGPWKASQGTSVATPLAAALVANIHAYVRTNKPGERSMLTQGAMEKVLRGLSEEKNGYYEIVPCKGKDGRSKGYKSPVAFKHEFNSILNSDV</sequence>